<organism evidence="5 6">
    <name type="scientific">Emiliania huxleyi (strain CCMP1516)</name>
    <dbReference type="NCBI Taxonomy" id="280463"/>
    <lineage>
        <taxon>Eukaryota</taxon>
        <taxon>Haptista</taxon>
        <taxon>Haptophyta</taxon>
        <taxon>Prymnesiophyceae</taxon>
        <taxon>Isochrysidales</taxon>
        <taxon>Noelaerhabdaceae</taxon>
        <taxon>Emiliania</taxon>
    </lineage>
</organism>
<dbReference type="SUPFAM" id="SSF56801">
    <property type="entry name" value="Acetyl-CoA synthetase-like"/>
    <property type="match status" value="1"/>
</dbReference>
<dbReference type="InterPro" id="IPR042099">
    <property type="entry name" value="ANL_N_sf"/>
</dbReference>
<feature type="domain" description="AMP-binding enzyme C-terminal" evidence="4">
    <location>
        <begin position="487"/>
        <end position="566"/>
    </location>
</feature>
<evidence type="ECO:0000313" key="6">
    <source>
        <dbReference type="Proteomes" id="UP000013827"/>
    </source>
</evidence>
<name>A0A0D3J1T7_EMIH1</name>
<dbReference type="HOGENOM" id="CLU_000022_59_2_1"/>
<evidence type="ECO:0000256" key="2">
    <source>
        <dbReference type="ARBA" id="ARBA00022598"/>
    </source>
</evidence>
<protein>
    <submittedName>
        <fullName evidence="5">Uncharacterized protein</fullName>
    </submittedName>
</protein>
<sequence>MSRALRRTSSRLHRSGARHFSAAAPVLGQDHRLVVASPAPPLQLPAPGSLPNFSDFICSGFAKNGDKPAVVVDNPEGPADVRTFADLLADVGSVAHELRSVLGFCPGDRALLISPNHADYFTAVHAVLKLNGVLSPANPLYSATEIGRQLEDCEATVVMAHPCCLEKALEAVRASGRADAISVLVLGADAPAGATPLDALKGTGAAAPLLGAVEDDQLAVLPYSSGTTGMPKGTMLTHRNLIANVLQFEFVDGRFWSRGGETLVSPLPFFHIYGFTASLNISLYYDCTCVTMPAFDLERFLSLVQERRCTRAQLVPPIILGLAKHPLVDSYDLSSLKTIVSGAAPLAREVGNDLGIVVAVRVRMSLGVVVKQAWGMSELAPIGSVNPDGDNRPGSSGVAVASMLYKIVDPESGELLPRGEEGEVVCTGPNVMAGYLNNPEANAHAFDADGWFRTGDIGYADEDGYLYFTDRLKELIKYKGFQVPPAELEALLLSHPQIVDSAVIPVPSDTAGEVPRAFVTLAPGADFDADSIAAWVAERVAPHKKLRGGVVQMVAPDAIPKSAAGKILRRVLVQRNKAGEFDPQA</sequence>
<evidence type="ECO:0000259" key="4">
    <source>
        <dbReference type="Pfam" id="PF13193"/>
    </source>
</evidence>
<evidence type="ECO:0000259" key="3">
    <source>
        <dbReference type="Pfam" id="PF00501"/>
    </source>
</evidence>
<dbReference type="PROSITE" id="PS00455">
    <property type="entry name" value="AMP_BINDING"/>
    <property type="match status" value="1"/>
</dbReference>
<dbReference type="InterPro" id="IPR000873">
    <property type="entry name" value="AMP-dep_synth/lig_dom"/>
</dbReference>
<accession>A0A0D3J1T7</accession>
<dbReference type="Pfam" id="PF00501">
    <property type="entry name" value="AMP-binding"/>
    <property type="match status" value="1"/>
</dbReference>
<dbReference type="RefSeq" id="XP_005769901.1">
    <property type="nucleotide sequence ID" value="XM_005769844.1"/>
</dbReference>
<dbReference type="AlphaFoldDB" id="A0A0D3J1T7"/>
<dbReference type="Proteomes" id="UP000013827">
    <property type="component" value="Unassembled WGS sequence"/>
</dbReference>
<dbReference type="CDD" id="cd05911">
    <property type="entry name" value="Firefly_Luc_like"/>
    <property type="match status" value="1"/>
</dbReference>
<proteinExistence type="inferred from homology"/>
<dbReference type="PANTHER" id="PTHR24096">
    <property type="entry name" value="LONG-CHAIN-FATTY-ACID--COA LIGASE"/>
    <property type="match status" value="1"/>
</dbReference>
<keyword evidence="6" id="KW-1185">Reference proteome</keyword>
<dbReference type="InterPro" id="IPR045851">
    <property type="entry name" value="AMP-bd_C_sf"/>
</dbReference>
<dbReference type="Gene3D" id="3.40.50.12780">
    <property type="entry name" value="N-terminal domain of ligase-like"/>
    <property type="match status" value="1"/>
</dbReference>
<dbReference type="Gene3D" id="3.30.300.30">
    <property type="match status" value="1"/>
</dbReference>
<reference evidence="6" key="1">
    <citation type="journal article" date="2013" name="Nature">
        <title>Pan genome of the phytoplankton Emiliania underpins its global distribution.</title>
        <authorList>
            <person name="Read B.A."/>
            <person name="Kegel J."/>
            <person name="Klute M.J."/>
            <person name="Kuo A."/>
            <person name="Lefebvre S.C."/>
            <person name="Maumus F."/>
            <person name="Mayer C."/>
            <person name="Miller J."/>
            <person name="Monier A."/>
            <person name="Salamov A."/>
            <person name="Young J."/>
            <person name="Aguilar M."/>
            <person name="Claverie J.M."/>
            <person name="Frickenhaus S."/>
            <person name="Gonzalez K."/>
            <person name="Herman E.K."/>
            <person name="Lin Y.C."/>
            <person name="Napier J."/>
            <person name="Ogata H."/>
            <person name="Sarno A.F."/>
            <person name="Shmutz J."/>
            <person name="Schroeder D."/>
            <person name="de Vargas C."/>
            <person name="Verret F."/>
            <person name="von Dassow P."/>
            <person name="Valentin K."/>
            <person name="Van de Peer Y."/>
            <person name="Wheeler G."/>
            <person name="Dacks J.B."/>
            <person name="Delwiche C.F."/>
            <person name="Dyhrman S.T."/>
            <person name="Glockner G."/>
            <person name="John U."/>
            <person name="Richards T."/>
            <person name="Worden A.Z."/>
            <person name="Zhang X."/>
            <person name="Grigoriev I.V."/>
            <person name="Allen A.E."/>
            <person name="Bidle K."/>
            <person name="Borodovsky M."/>
            <person name="Bowler C."/>
            <person name="Brownlee C."/>
            <person name="Cock J.M."/>
            <person name="Elias M."/>
            <person name="Gladyshev V.N."/>
            <person name="Groth M."/>
            <person name="Guda C."/>
            <person name="Hadaegh A."/>
            <person name="Iglesias-Rodriguez M.D."/>
            <person name="Jenkins J."/>
            <person name="Jones B.M."/>
            <person name="Lawson T."/>
            <person name="Leese F."/>
            <person name="Lindquist E."/>
            <person name="Lobanov A."/>
            <person name="Lomsadze A."/>
            <person name="Malik S.B."/>
            <person name="Marsh M.E."/>
            <person name="Mackinder L."/>
            <person name="Mock T."/>
            <person name="Mueller-Roeber B."/>
            <person name="Pagarete A."/>
            <person name="Parker M."/>
            <person name="Probert I."/>
            <person name="Quesneville H."/>
            <person name="Raines C."/>
            <person name="Rensing S.A."/>
            <person name="Riano-Pachon D.M."/>
            <person name="Richier S."/>
            <person name="Rokitta S."/>
            <person name="Shiraiwa Y."/>
            <person name="Soanes D.M."/>
            <person name="van der Giezen M."/>
            <person name="Wahlund T.M."/>
            <person name="Williams B."/>
            <person name="Wilson W."/>
            <person name="Wolfe G."/>
            <person name="Wurch L.L."/>
        </authorList>
    </citation>
    <scope>NUCLEOTIDE SEQUENCE</scope>
</reference>
<comment type="similarity">
    <text evidence="1">Belongs to the ATP-dependent AMP-binding enzyme family.</text>
</comment>
<evidence type="ECO:0000313" key="5">
    <source>
        <dbReference type="EnsemblProtists" id="EOD17472"/>
    </source>
</evidence>
<dbReference type="EnsemblProtists" id="EOD17472">
    <property type="protein sequence ID" value="EOD17472"/>
    <property type="gene ID" value="EMIHUDRAFT_416064"/>
</dbReference>
<dbReference type="FunFam" id="3.30.300.30:FF:000007">
    <property type="entry name" value="4-coumarate--CoA ligase 2"/>
    <property type="match status" value="1"/>
</dbReference>
<dbReference type="InterPro" id="IPR025110">
    <property type="entry name" value="AMP-bd_C"/>
</dbReference>
<dbReference type="eggNOG" id="KOG1176">
    <property type="taxonomic scope" value="Eukaryota"/>
</dbReference>
<keyword evidence="2" id="KW-0436">Ligase</keyword>
<dbReference type="PaxDb" id="2903-EOD17472"/>
<dbReference type="InterPro" id="IPR020845">
    <property type="entry name" value="AMP-binding_CS"/>
</dbReference>
<dbReference type="PANTHER" id="PTHR24096:SF149">
    <property type="entry name" value="AMP-BINDING DOMAIN-CONTAINING PROTEIN-RELATED"/>
    <property type="match status" value="1"/>
</dbReference>
<evidence type="ECO:0000256" key="1">
    <source>
        <dbReference type="ARBA" id="ARBA00006432"/>
    </source>
</evidence>
<dbReference type="Pfam" id="PF13193">
    <property type="entry name" value="AMP-binding_C"/>
    <property type="match status" value="1"/>
</dbReference>
<dbReference type="STRING" id="2903.R1C5M5"/>
<dbReference type="GO" id="GO:0016405">
    <property type="term" value="F:CoA-ligase activity"/>
    <property type="evidence" value="ECO:0007669"/>
    <property type="project" value="TreeGrafter"/>
</dbReference>
<reference evidence="5" key="2">
    <citation type="submission" date="2024-10" db="UniProtKB">
        <authorList>
            <consortium name="EnsemblProtists"/>
        </authorList>
    </citation>
    <scope>IDENTIFICATION</scope>
</reference>
<dbReference type="GeneID" id="17263622"/>
<dbReference type="KEGG" id="ehx:EMIHUDRAFT_416064"/>
<feature type="domain" description="AMP-dependent synthetase/ligase" evidence="3">
    <location>
        <begin position="62"/>
        <end position="436"/>
    </location>
</feature>